<dbReference type="GeneID" id="11500862"/>
<gene>
    <name evidence="2" type="primary">TDEL0E04980</name>
    <name evidence="2" type="ORF">TDEL_0E04980</name>
</gene>
<dbReference type="FunCoup" id="G8ZVU7">
    <property type="interactions" value="53"/>
</dbReference>
<name>G8ZVU7_TORDE</name>
<dbReference type="GO" id="GO:0000794">
    <property type="term" value="C:condensed nuclear chromosome"/>
    <property type="evidence" value="ECO:0007669"/>
    <property type="project" value="EnsemblFungi"/>
</dbReference>
<evidence type="ECO:0000313" key="2">
    <source>
        <dbReference type="EMBL" id="CCE92741.1"/>
    </source>
</evidence>
<reference evidence="2 3" key="1">
    <citation type="journal article" date="2011" name="Proc. Natl. Acad. Sci. U.S.A.">
        <title>Evolutionary erosion of yeast sex chromosomes by mating-type switching accidents.</title>
        <authorList>
            <person name="Gordon J.L."/>
            <person name="Armisen D."/>
            <person name="Proux-Wera E."/>
            <person name="Oheigeartaigh S.S."/>
            <person name="Byrne K.P."/>
            <person name="Wolfe K.H."/>
        </authorList>
    </citation>
    <scope>NUCLEOTIDE SEQUENCE [LARGE SCALE GENOMIC DNA]</scope>
    <source>
        <strain evidence="3">ATCC 10662 / CBS 1146 / NBRC 0425 / NCYC 2629 / NRRL Y-866</strain>
    </source>
</reference>
<feature type="region of interest" description="Disordered" evidence="1">
    <location>
        <begin position="212"/>
        <end position="240"/>
    </location>
</feature>
<organism evidence="2 3">
    <name type="scientific">Torulaspora delbrueckii</name>
    <name type="common">Yeast</name>
    <name type="synonym">Candida colliculosa</name>
    <dbReference type="NCBI Taxonomy" id="4950"/>
    <lineage>
        <taxon>Eukaryota</taxon>
        <taxon>Fungi</taxon>
        <taxon>Dikarya</taxon>
        <taxon>Ascomycota</taxon>
        <taxon>Saccharomycotina</taxon>
        <taxon>Saccharomycetes</taxon>
        <taxon>Saccharomycetales</taxon>
        <taxon>Saccharomycetaceae</taxon>
        <taxon>Torulaspora</taxon>
    </lineage>
</organism>
<evidence type="ECO:0000313" key="3">
    <source>
        <dbReference type="Proteomes" id="UP000005627"/>
    </source>
</evidence>
<sequence length="266" mass="30166">MTSHSEDLSTDISSSLSSPFGKSFNRRRVNTASSQVERLDEADKQILEWAGKLEMESVDLREKSAQLVQVLQKNSKELCGLMKRLDGALAKQGDLDEARKLINDLGSRLEKQVGVIESQVKTVNNFDYENEFKKLEKKIIKSLEEDQQTTTKSTDQTHELLFNVSRQIEDTHQVMISMSKDITALYDRQTSLEKCIANYGDIARSSSVILPDDEPTLNDGPITRSMSKRTRSTASRPKKVVKPRDSTIARTIIPWEEVDMYYASEI</sequence>
<dbReference type="EMBL" id="HE616746">
    <property type="protein sequence ID" value="CCE92741.1"/>
    <property type="molecule type" value="Genomic_DNA"/>
</dbReference>
<dbReference type="KEGG" id="tdl:TDEL_0E04980"/>
<dbReference type="InterPro" id="IPR015159">
    <property type="entry name" value="Rec107"/>
</dbReference>
<protein>
    <submittedName>
        <fullName evidence="2">Uncharacterized protein</fullName>
    </submittedName>
</protein>
<dbReference type="AlphaFoldDB" id="G8ZVU7"/>
<dbReference type="STRING" id="1076872.G8ZVU7"/>
<dbReference type="RefSeq" id="XP_003681952.1">
    <property type="nucleotide sequence ID" value="XM_003681904.1"/>
</dbReference>
<dbReference type="Pfam" id="PF09074">
    <property type="entry name" value="Mer2"/>
    <property type="match status" value="1"/>
</dbReference>
<evidence type="ECO:0000256" key="1">
    <source>
        <dbReference type="SAM" id="MobiDB-lite"/>
    </source>
</evidence>
<accession>G8ZVU7</accession>
<dbReference type="Proteomes" id="UP000005627">
    <property type="component" value="Chromosome 5"/>
</dbReference>
<dbReference type="InParanoid" id="G8ZVU7"/>
<feature type="region of interest" description="Disordered" evidence="1">
    <location>
        <begin position="1"/>
        <end position="24"/>
    </location>
</feature>
<dbReference type="GO" id="GO:0042802">
    <property type="term" value="F:identical protein binding"/>
    <property type="evidence" value="ECO:0007669"/>
    <property type="project" value="EnsemblFungi"/>
</dbReference>
<keyword evidence="3" id="KW-1185">Reference proteome</keyword>
<dbReference type="OrthoDB" id="3997928at2759"/>
<dbReference type="GO" id="GO:0007131">
    <property type="term" value="P:reciprocal meiotic recombination"/>
    <property type="evidence" value="ECO:0007669"/>
    <property type="project" value="EnsemblFungi"/>
</dbReference>
<feature type="compositionally biased region" description="Basic residues" evidence="1">
    <location>
        <begin position="226"/>
        <end position="240"/>
    </location>
</feature>
<dbReference type="HOGENOM" id="CLU_1046568_0_0_1"/>
<dbReference type="eggNOG" id="ENOG502S5X2">
    <property type="taxonomic scope" value="Eukaryota"/>
</dbReference>
<proteinExistence type="predicted"/>